<dbReference type="AlphaFoldDB" id="A0AAV4RL12"/>
<feature type="compositionally biased region" description="Basic and acidic residues" evidence="1">
    <location>
        <begin position="29"/>
        <end position="38"/>
    </location>
</feature>
<dbReference type="EMBL" id="BPLQ01006393">
    <property type="protein sequence ID" value="GIY22042.1"/>
    <property type="molecule type" value="Genomic_DNA"/>
</dbReference>
<reference evidence="2 3" key="1">
    <citation type="submission" date="2021-06" db="EMBL/GenBank/DDBJ databases">
        <title>Caerostris darwini draft genome.</title>
        <authorList>
            <person name="Kono N."/>
            <person name="Arakawa K."/>
        </authorList>
    </citation>
    <scope>NUCLEOTIDE SEQUENCE [LARGE SCALE GENOMIC DNA]</scope>
</reference>
<protein>
    <submittedName>
        <fullName evidence="2">Uncharacterized protein</fullName>
    </submittedName>
</protein>
<proteinExistence type="predicted"/>
<feature type="region of interest" description="Disordered" evidence="1">
    <location>
        <begin position="1"/>
        <end position="73"/>
    </location>
</feature>
<evidence type="ECO:0000313" key="2">
    <source>
        <dbReference type="EMBL" id="GIY22042.1"/>
    </source>
</evidence>
<dbReference type="Proteomes" id="UP001054837">
    <property type="component" value="Unassembled WGS sequence"/>
</dbReference>
<feature type="compositionally biased region" description="Polar residues" evidence="1">
    <location>
        <begin position="49"/>
        <end position="64"/>
    </location>
</feature>
<organism evidence="2 3">
    <name type="scientific">Caerostris darwini</name>
    <dbReference type="NCBI Taxonomy" id="1538125"/>
    <lineage>
        <taxon>Eukaryota</taxon>
        <taxon>Metazoa</taxon>
        <taxon>Ecdysozoa</taxon>
        <taxon>Arthropoda</taxon>
        <taxon>Chelicerata</taxon>
        <taxon>Arachnida</taxon>
        <taxon>Araneae</taxon>
        <taxon>Araneomorphae</taxon>
        <taxon>Entelegynae</taxon>
        <taxon>Araneoidea</taxon>
        <taxon>Araneidae</taxon>
        <taxon>Caerostris</taxon>
    </lineage>
</organism>
<gene>
    <name evidence="2" type="ORF">CDAR_546311</name>
</gene>
<accession>A0AAV4RL12</accession>
<evidence type="ECO:0000313" key="3">
    <source>
        <dbReference type="Proteomes" id="UP001054837"/>
    </source>
</evidence>
<comment type="caution">
    <text evidence="2">The sequence shown here is derived from an EMBL/GenBank/DDBJ whole genome shotgun (WGS) entry which is preliminary data.</text>
</comment>
<sequence>MHRNAKTFLPNQPCIKTPIDRNQSTTSFADEHHRRSSEVEAYPVRSHRQPNQTSDYARDLQNSRLPKDPSRPNEWMRHIRVRHIILNGEDWNGKINGRLTEWNGED</sequence>
<name>A0AAV4RL12_9ARAC</name>
<evidence type="ECO:0000256" key="1">
    <source>
        <dbReference type="SAM" id="MobiDB-lite"/>
    </source>
</evidence>
<keyword evidence="3" id="KW-1185">Reference proteome</keyword>